<evidence type="ECO:0000313" key="2">
    <source>
        <dbReference type="EMBL" id="KKS65382.1"/>
    </source>
</evidence>
<keyword evidence="2" id="KW-0808">Transferase</keyword>
<dbReference type="Pfam" id="PF13489">
    <property type="entry name" value="Methyltransf_23"/>
    <property type="match status" value="1"/>
</dbReference>
<evidence type="ECO:0000256" key="1">
    <source>
        <dbReference type="SAM" id="Phobius"/>
    </source>
</evidence>
<feature type="transmembrane region" description="Helical" evidence="1">
    <location>
        <begin position="245"/>
        <end position="267"/>
    </location>
</feature>
<sequence length="270" mass="30696">MKCFICDSEAGLFCKKDNFLIYKCGTCGSGFTEGLEIKKGSYHRDEVYIGGRDQFVNIFRRRVELIKKYFKDPGKVLEVGSSIGTMLSIFKKDSWDVRGVEISPKAARYALEHGIPTTYSTIEKADFPEESFDAVIINHTLEHLESPKDVIKKVNSLLKKDGLILIDVPNFGSLSAQMQKNKWLYLLPEEHRWHFTEEGIERLLSDNGFKVIEKFMPSGVFDYGSPMLELWQALKGGKKRFFKDLFMAVPALILTMTGKGTSLTVLARKK</sequence>
<keyword evidence="2" id="KW-0830">Ubiquinone</keyword>
<evidence type="ECO:0000313" key="3">
    <source>
        <dbReference type="Proteomes" id="UP000034135"/>
    </source>
</evidence>
<dbReference type="AlphaFoldDB" id="A0A0G1AWH4"/>
<gene>
    <name evidence="2" type="ORF">UV33_C0004G0010</name>
</gene>
<keyword evidence="1" id="KW-1133">Transmembrane helix</keyword>
<keyword evidence="2" id="KW-0489">Methyltransferase</keyword>
<dbReference type="PANTHER" id="PTHR43861">
    <property type="entry name" value="TRANS-ACONITATE 2-METHYLTRANSFERASE-RELATED"/>
    <property type="match status" value="1"/>
</dbReference>
<name>A0A0G1AWH4_9BACT</name>
<protein>
    <submittedName>
        <fullName evidence="2">Methylase involved in ubiquinone/menaquinone biosynthesis</fullName>
    </submittedName>
</protein>
<dbReference type="GO" id="GO:0032259">
    <property type="term" value="P:methylation"/>
    <property type="evidence" value="ECO:0007669"/>
    <property type="project" value="UniProtKB-KW"/>
</dbReference>
<organism evidence="2 3">
    <name type="scientific">Candidatus Daviesbacteria bacterium GW2011_GWA1_42_6</name>
    <dbReference type="NCBI Taxonomy" id="1618420"/>
    <lineage>
        <taxon>Bacteria</taxon>
        <taxon>Candidatus Daviesiibacteriota</taxon>
    </lineage>
</organism>
<accession>A0A0G1AWH4</accession>
<dbReference type="Proteomes" id="UP000034135">
    <property type="component" value="Unassembled WGS sequence"/>
</dbReference>
<keyword evidence="1" id="KW-0472">Membrane</keyword>
<dbReference type="Gene3D" id="3.40.50.150">
    <property type="entry name" value="Vaccinia Virus protein VP39"/>
    <property type="match status" value="1"/>
</dbReference>
<proteinExistence type="predicted"/>
<reference evidence="2 3" key="1">
    <citation type="journal article" date="2015" name="Nature">
        <title>rRNA introns, odd ribosomes, and small enigmatic genomes across a large radiation of phyla.</title>
        <authorList>
            <person name="Brown C.T."/>
            <person name="Hug L.A."/>
            <person name="Thomas B.C."/>
            <person name="Sharon I."/>
            <person name="Castelle C.J."/>
            <person name="Singh A."/>
            <person name="Wilkins M.J."/>
            <person name="Williams K.H."/>
            <person name="Banfield J.F."/>
        </authorList>
    </citation>
    <scope>NUCLEOTIDE SEQUENCE [LARGE SCALE GENOMIC DNA]</scope>
</reference>
<dbReference type="EMBL" id="LCEB01000004">
    <property type="protein sequence ID" value="KKS65382.1"/>
    <property type="molecule type" value="Genomic_DNA"/>
</dbReference>
<dbReference type="GO" id="GO:0008168">
    <property type="term" value="F:methyltransferase activity"/>
    <property type="evidence" value="ECO:0007669"/>
    <property type="project" value="UniProtKB-KW"/>
</dbReference>
<dbReference type="CDD" id="cd02440">
    <property type="entry name" value="AdoMet_MTases"/>
    <property type="match status" value="1"/>
</dbReference>
<keyword evidence="1" id="KW-0812">Transmembrane</keyword>
<dbReference type="PANTHER" id="PTHR43861:SF6">
    <property type="entry name" value="METHYLTRANSFERASE TYPE 11"/>
    <property type="match status" value="1"/>
</dbReference>
<dbReference type="InterPro" id="IPR029063">
    <property type="entry name" value="SAM-dependent_MTases_sf"/>
</dbReference>
<comment type="caution">
    <text evidence="2">The sequence shown here is derived from an EMBL/GenBank/DDBJ whole genome shotgun (WGS) entry which is preliminary data.</text>
</comment>
<dbReference type="SUPFAM" id="SSF53335">
    <property type="entry name" value="S-adenosyl-L-methionine-dependent methyltransferases"/>
    <property type="match status" value="1"/>
</dbReference>